<evidence type="ECO:0000313" key="1">
    <source>
        <dbReference type="EMBL" id="MBD7962118.1"/>
    </source>
</evidence>
<accession>A0ABR8SF52</accession>
<reference evidence="1 2" key="1">
    <citation type="submission" date="2020-08" db="EMBL/GenBank/DDBJ databases">
        <title>A Genomic Blueprint of the Chicken Gut Microbiome.</title>
        <authorList>
            <person name="Gilroy R."/>
            <person name="Ravi A."/>
            <person name="Getino M."/>
            <person name="Pursley I."/>
            <person name="Horton D.L."/>
            <person name="Alikhan N.-F."/>
            <person name="Baker D."/>
            <person name="Gharbi K."/>
            <person name="Hall N."/>
            <person name="Watson M."/>
            <person name="Adriaenssens E.M."/>
            <person name="Foster-Nyarko E."/>
            <person name="Jarju S."/>
            <person name="Secka A."/>
            <person name="Antonio M."/>
            <person name="Oren A."/>
            <person name="Chaudhuri R."/>
            <person name="La Ragione R.M."/>
            <person name="Hildebrand F."/>
            <person name="Pallen M.J."/>
        </authorList>
    </citation>
    <scope>NUCLEOTIDE SEQUENCE [LARGE SCALE GENOMIC DNA]</scope>
    <source>
        <strain evidence="1 2">Sa2CVA6</strain>
    </source>
</reference>
<dbReference type="Proteomes" id="UP000634919">
    <property type="component" value="Unassembled WGS sequence"/>
</dbReference>
<evidence type="ECO:0000313" key="2">
    <source>
        <dbReference type="Proteomes" id="UP000634919"/>
    </source>
</evidence>
<dbReference type="EMBL" id="JACSQK010000009">
    <property type="protein sequence ID" value="MBD7962118.1"/>
    <property type="molecule type" value="Genomic_DNA"/>
</dbReference>
<proteinExistence type="predicted"/>
<organism evidence="1 2">
    <name type="scientific">Comamonas avium</name>
    <dbReference type="NCBI Taxonomy" id="2762231"/>
    <lineage>
        <taxon>Bacteria</taxon>
        <taxon>Pseudomonadati</taxon>
        <taxon>Pseudomonadota</taxon>
        <taxon>Betaproteobacteria</taxon>
        <taxon>Burkholderiales</taxon>
        <taxon>Comamonadaceae</taxon>
        <taxon>Comamonas</taxon>
    </lineage>
</organism>
<dbReference type="RefSeq" id="WP_191724531.1">
    <property type="nucleotide sequence ID" value="NZ_JACSQK010000009.1"/>
</dbReference>
<name>A0ABR8SF52_9BURK</name>
<comment type="caution">
    <text evidence="1">The sequence shown here is derived from an EMBL/GenBank/DDBJ whole genome shotgun (WGS) entry which is preliminary data.</text>
</comment>
<gene>
    <name evidence="1" type="ORF">H9646_16735</name>
</gene>
<protein>
    <submittedName>
        <fullName evidence="1">Uncharacterized protein</fullName>
    </submittedName>
</protein>
<keyword evidence="2" id="KW-1185">Reference proteome</keyword>
<sequence length="158" mass="17473">MYNNFITLAELNELLGTCSVNSMQLEALGFFPFDKSALKADMFSEKAWRKYRNAKLYQTSQLADIRATIGASMRDSCCELRLLGRELVNAETELPQTHSIIVTVDSGKTTISLDNGVVSTPMSSQARPLHAAVRQAIQCALAEVATAQRSAMHFKQKQ</sequence>